<gene>
    <name evidence="2" type="ORF">EYF80_045943</name>
</gene>
<feature type="region of interest" description="Disordered" evidence="1">
    <location>
        <begin position="43"/>
        <end position="82"/>
    </location>
</feature>
<dbReference type="Proteomes" id="UP000314294">
    <property type="component" value="Unassembled WGS sequence"/>
</dbReference>
<evidence type="ECO:0000313" key="3">
    <source>
        <dbReference type="Proteomes" id="UP000314294"/>
    </source>
</evidence>
<feature type="region of interest" description="Disordered" evidence="1">
    <location>
        <begin position="277"/>
        <end position="300"/>
    </location>
</feature>
<feature type="compositionally biased region" description="Basic and acidic residues" evidence="1">
    <location>
        <begin position="161"/>
        <end position="170"/>
    </location>
</feature>
<evidence type="ECO:0000313" key="2">
    <source>
        <dbReference type="EMBL" id="TNN43849.1"/>
    </source>
</evidence>
<proteinExistence type="predicted"/>
<organism evidence="2 3">
    <name type="scientific">Liparis tanakae</name>
    <name type="common">Tanaka's snailfish</name>
    <dbReference type="NCBI Taxonomy" id="230148"/>
    <lineage>
        <taxon>Eukaryota</taxon>
        <taxon>Metazoa</taxon>
        <taxon>Chordata</taxon>
        <taxon>Craniata</taxon>
        <taxon>Vertebrata</taxon>
        <taxon>Euteleostomi</taxon>
        <taxon>Actinopterygii</taxon>
        <taxon>Neopterygii</taxon>
        <taxon>Teleostei</taxon>
        <taxon>Neoteleostei</taxon>
        <taxon>Acanthomorphata</taxon>
        <taxon>Eupercaria</taxon>
        <taxon>Perciformes</taxon>
        <taxon>Cottioidei</taxon>
        <taxon>Cottales</taxon>
        <taxon>Liparidae</taxon>
        <taxon>Liparis</taxon>
    </lineage>
</organism>
<evidence type="ECO:0000256" key="1">
    <source>
        <dbReference type="SAM" id="MobiDB-lite"/>
    </source>
</evidence>
<name>A0A4Z2FRR5_9TELE</name>
<protein>
    <submittedName>
        <fullName evidence="2">Uncharacterized protein</fullName>
    </submittedName>
</protein>
<feature type="compositionally biased region" description="Low complexity" evidence="1">
    <location>
        <begin position="43"/>
        <end position="74"/>
    </location>
</feature>
<keyword evidence="3" id="KW-1185">Reference proteome</keyword>
<comment type="caution">
    <text evidence="2">The sequence shown here is derived from an EMBL/GenBank/DDBJ whole genome shotgun (WGS) entry which is preliminary data.</text>
</comment>
<dbReference type="AlphaFoldDB" id="A0A4Z2FRR5"/>
<feature type="compositionally biased region" description="Basic and acidic residues" evidence="1">
    <location>
        <begin position="120"/>
        <end position="129"/>
    </location>
</feature>
<feature type="region of interest" description="Disordered" evidence="1">
    <location>
        <begin position="95"/>
        <end position="175"/>
    </location>
</feature>
<accession>A0A4Z2FRR5</accession>
<sequence length="300" mass="33902">MEEKTMAGRCFLNLKPFFSRWLFSPTHSSPCWAALDMRAATSPWTTASSSERTNTSRSSSSRRSISRMTRCRSSTSRRRRRAAWNSMLELGVTSREEGAVAAADGGPEPASSAPVTRRKSPMEMERRVAGEAGASRAEADVEGGIAEGGRGGEEEEEEGEGREGITDAHKHMTPGDMFCRQSKRIRHRSASFGISCTTKNTKSQSPFQLRRIGSKLDRPEAKSALMSPLARQESFIGDAARLPLRHEHEAIRVDVEQILLQWFWCWWMNDVGERGERRRRRRRRNDVNMAPGKKSQMERR</sequence>
<reference evidence="2 3" key="1">
    <citation type="submission" date="2019-03" db="EMBL/GenBank/DDBJ databases">
        <title>First draft genome of Liparis tanakae, snailfish: a comprehensive survey of snailfish specific genes.</title>
        <authorList>
            <person name="Kim W."/>
            <person name="Song I."/>
            <person name="Jeong J.-H."/>
            <person name="Kim D."/>
            <person name="Kim S."/>
            <person name="Ryu S."/>
            <person name="Song J.Y."/>
            <person name="Lee S.K."/>
        </authorList>
    </citation>
    <scope>NUCLEOTIDE SEQUENCE [LARGE SCALE GENOMIC DNA]</scope>
    <source>
        <tissue evidence="2">Muscle</tissue>
    </source>
</reference>
<dbReference type="EMBL" id="SRLO01000941">
    <property type="protein sequence ID" value="TNN43849.1"/>
    <property type="molecule type" value="Genomic_DNA"/>
</dbReference>